<dbReference type="EMBL" id="BQKI01000006">
    <property type="protein sequence ID" value="GJM97113.1"/>
    <property type="molecule type" value="Genomic_DNA"/>
</dbReference>
<comment type="caution">
    <text evidence="2">The sequence shown here is derived from an EMBL/GenBank/DDBJ whole genome shotgun (WGS) entry which is preliminary data.</text>
</comment>
<feature type="compositionally biased region" description="Basic residues" evidence="1">
    <location>
        <begin position="39"/>
        <end position="56"/>
    </location>
</feature>
<evidence type="ECO:0000313" key="2">
    <source>
        <dbReference type="EMBL" id="GJM97113.1"/>
    </source>
</evidence>
<feature type="region of interest" description="Disordered" evidence="1">
    <location>
        <begin position="1"/>
        <end position="64"/>
    </location>
</feature>
<dbReference type="AlphaFoldDB" id="A0AAV5CFP5"/>
<evidence type="ECO:0000313" key="3">
    <source>
        <dbReference type="Proteomes" id="UP001054889"/>
    </source>
</evidence>
<gene>
    <name evidence="2" type="primary">ga14015</name>
    <name evidence="2" type="ORF">PR202_ga14015</name>
</gene>
<dbReference type="Proteomes" id="UP001054889">
    <property type="component" value="Unassembled WGS sequence"/>
</dbReference>
<keyword evidence="3" id="KW-1185">Reference proteome</keyword>
<reference evidence="2" key="2">
    <citation type="submission" date="2021-12" db="EMBL/GenBank/DDBJ databases">
        <title>Resequencing data analysis of finger millet.</title>
        <authorList>
            <person name="Hatakeyama M."/>
            <person name="Aluri S."/>
            <person name="Balachadran M.T."/>
            <person name="Sivarajan S.R."/>
            <person name="Poveda L."/>
            <person name="Shimizu-Inatsugi R."/>
            <person name="Schlapbach R."/>
            <person name="Sreeman S.M."/>
            <person name="Shimizu K.K."/>
        </authorList>
    </citation>
    <scope>NUCLEOTIDE SEQUENCE</scope>
</reference>
<sequence>MRHQPAACARPPLSSGRRCRDATAVSARRSPSARALGRHERHHGGTPRRSHVRPWSHAHAGERRCHGADAVRLRGWFLARAAFSSGNRAMPFSPAATLAVGWKASRVPRRLWPLAARLRLG</sequence>
<accession>A0AAV5CFP5</accession>
<protein>
    <submittedName>
        <fullName evidence="2">Uncharacterized protein</fullName>
    </submittedName>
</protein>
<organism evidence="2 3">
    <name type="scientific">Eleusine coracana subsp. coracana</name>
    <dbReference type="NCBI Taxonomy" id="191504"/>
    <lineage>
        <taxon>Eukaryota</taxon>
        <taxon>Viridiplantae</taxon>
        <taxon>Streptophyta</taxon>
        <taxon>Embryophyta</taxon>
        <taxon>Tracheophyta</taxon>
        <taxon>Spermatophyta</taxon>
        <taxon>Magnoliopsida</taxon>
        <taxon>Liliopsida</taxon>
        <taxon>Poales</taxon>
        <taxon>Poaceae</taxon>
        <taxon>PACMAD clade</taxon>
        <taxon>Chloridoideae</taxon>
        <taxon>Cynodonteae</taxon>
        <taxon>Eleusininae</taxon>
        <taxon>Eleusine</taxon>
    </lineage>
</organism>
<proteinExistence type="predicted"/>
<name>A0AAV5CFP5_ELECO</name>
<evidence type="ECO:0000256" key="1">
    <source>
        <dbReference type="SAM" id="MobiDB-lite"/>
    </source>
</evidence>
<reference evidence="2" key="1">
    <citation type="journal article" date="2018" name="DNA Res.">
        <title>Multiple hybrid de novo genome assembly of finger millet, an orphan allotetraploid crop.</title>
        <authorList>
            <person name="Hatakeyama M."/>
            <person name="Aluri S."/>
            <person name="Balachadran M.T."/>
            <person name="Sivarajan S.R."/>
            <person name="Patrignani A."/>
            <person name="Gruter S."/>
            <person name="Poveda L."/>
            <person name="Shimizu-Inatsugi R."/>
            <person name="Baeten J."/>
            <person name="Francoijs K.J."/>
            <person name="Nataraja K.N."/>
            <person name="Reddy Y.A.N."/>
            <person name="Phadnis S."/>
            <person name="Ravikumar R.L."/>
            <person name="Schlapbach R."/>
            <person name="Sreeman S.M."/>
            <person name="Shimizu K.K."/>
        </authorList>
    </citation>
    <scope>NUCLEOTIDE SEQUENCE</scope>
</reference>
<feature type="compositionally biased region" description="Low complexity" evidence="1">
    <location>
        <begin position="22"/>
        <end position="35"/>
    </location>
</feature>